<keyword evidence="6" id="KW-1185">Reference proteome</keyword>
<evidence type="ECO:0000256" key="3">
    <source>
        <dbReference type="ARBA" id="ARBA00022970"/>
    </source>
</evidence>
<keyword evidence="3" id="KW-0813">Transport</keyword>
<dbReference type="InterPro" id="IPR028082">
    <property type="entry name" value="Peripla_BP_I"/>
</dbReference>
<comment type="caution">
    <text evidence="5">The sequence shown here is derived from an EMBL/GenBank/DDBJ whole genome shotgun (WGS) entry which is preliminary data.</text>
</comment>
<dbReference type="RefSeq" id="WP_009867621.1">
    <property type="nucleotide sequence ID" value="NZ_JXSL01000027.1"/>
</dbReference>
<dbReference type="PROSITE" id="PS51318">
    <property type="entry name" value="TAT"/>
    <property type="match status" value="1"/>
</dbReference>
<proteinExistence type="inferred from homology"/>
<dbReference type="STRING" id="272627.CCC_01978"/>
<keyword evidence="3" id="KW-0029">Amino-acid transport</keyword>
<organism evidence="5 6">
    <name type="scientific">Paramagnetospirillum magnetotacticum MS-1</name>
    <dbReference type="NCBI Taxonomy" id="272627"/>
    <lineage>
        <taxon>Bacteria</taxon>
        <taxon>Pseudomonadati</taxon>
        <taxon>Pseudomonadota</taxon>
        <taxon>Alphaproteobacteria</taxon>
        <taxon>Rhodospirillales</taxon>
        <taxon>Magnetospirillaceae</taxon>
        <taxon>Paramagnetospirillum</taxon>
    </lineage>
</organism>
<dbReference type="InterPro" id="IPR006311">
    <property type="entry name" value="TAT_signal"/>
</dbReference>
<dbReference type="InterPro" id="IPR028081">
    <property type="entry name" value="Leu-bd"/>
</dbReference>
<evidence type="ECO:0000256" key="1">
    <source>
        <dbReference type="ARBA" id="ARBA00010062"/>
    </source>
</evidence>
<dbReference type="InterPro" id="IPR051010">
    <property type="entry name" value="BCAA_transport"/>
</dbReference>
<comment type="similarity">
    <text evidence="1">Belongs to the leucine-binding protein family.</text>
</comment>
<dbReference type="Gene3D" id="3.40.50.2300">
    <property type="match status" value="2"/>
</dbReference>
<dbReference type="AlphaFoldDB" id="A0A0C2YTP9"/>
<sequence length="417" mass="44510">MSDNTTSLSASRTITRRQFTTAAAAGALVTSTGLPLRSARAATPLKLGVLLPRSGHLALIGQACQRGAEIGLPMLKDMGYSVELMNADTESNPDVGRTQAEKLIREGANMLMGCFDSATTLAVAGVAEAKGVPFVVNIASEPKLTEQGFKYVFRNFPSAGMLGKGGLLLYKDIFAATGVTPKTAVLLHINDSFGMAMLGGINALMPKLDMPFTIVETIAYDPKARDLSIEVSKAKAAKADFIMTVTRLNDAILLVREMVKQQVETMGIISPGAPGMYDKQFFKALGKYAEYCTTNVPWFDPKQEMAKSLEKTFEKAFPEESCDLNVGFTFEAVLIAADAHKRAGSNDPQALTEALRTTNLSQRVMLGGAIKFEANGQNMNLISAAVQNLGGKPTVTLPAASAEAKPIFPMPPFKGRG</sequence>
<reference evidence="5 6" key="1">
    <citation type="submission" date="2015-01" db="EMBL/GenBank/DDBJ databases">
        <title>Genome Sequence of Magnetospirillum magnetotacticum Strain MS-1.</title>
        <authorList>
            <person name="Marinov G.K."/>
            <person name="Smalley M.D."/>
            <person name="DeSalvo G."/>
        </authorList>
    </citation>
    <scope>NUCLEOTIDE SEQUENCE [LARGE SCALE GENOMIC DNA]</scope>
    <source>
        <strain evidence="5 6">MS-1</strain>
    </source>
</reference>
<feature type="domain" description="Leucine-binding protein" evidence="4">
    <location>
        <begin position="44"/>
        <end position="379"/>
    </location>
</feature>
<evidence type="ECO:0000256" key="2">
    <source>
        <dbReference type="ARBA" id="ARBA00022729"/>
    </source>
</evidence>
<protein>
    <submittedName>
        <fullName evidence="5">Branched-chain amino acid ABC transporter amino acid-binding protein</fullName>
    </submittedName>
</protein>
<dbReference type="EMBL" id="JXSL01000027">
    <property type="protein sequence ID" value="KIL98528.1"/>
    <property type="molecule type" value="Genomic_DNA"/>
</dbReference>
<evidence type="ECO:0000313" key="6">
    <source>
        <dbReference type="Proteomes" id="UP000031971"/>
    </source>
</evidence>
<dbReference type="CDD" id="cd06340">
    <property type="entry name" value="PBP1_ABC_ligand_binding-like"/>
    <property type="match status" value="1"/>
</dbReference>
<evidence type="ECO:0000313" key="5">
    <source>
        <dbReference type="EMBL" id="KIL98528.1"/>
    </source>
</evidence>
<evidence type="ECO:0000259" key="4">
    <source>
        <dbReference type="Pfam" id="PF13458"/>
    </source>
</evidence>
<dbReference type="GO" id="GO:0006865">
    <property type="term" value="P:amino acid transport"/>
    <property type="evidence" value="ECO:0007669"/>
    <property type="project" value="UniProtKB-KW"/>
</dbReference>
<dbReference type="Proteomes" id="UP000031971">
    <property type="component" value="Unassembled WGS sequence"/>
</dbReference>
<gene>
    <name evidence="5" type="ORF">CCC_01978</name>
</gene>
<dbReference type="SUPFAM" id="SSF53822">
    <property type="entry name" value="Periplasmic binding protein-like I"/>
    <property type="match status" value="1"/>
</dbReference>
<dbReference type="PANTHER" id="PTHR30483">
    <property type="entry name" value="LEUCINE-SPECIFIC-BINDING PROTEIN"/>
    <property type="match status" value="1"/>
</dbReference>
<dbReference type="PANTHER" id="PTHR30483:SF37">
    <property type="entry name" value="ABC TRANSPORTER SUBSTRATE-BINDING PROTEIN"/>
    <property type="match status" value="1"/>
</dbReference>
<name>A0A0C2YTP9_PARME</name>
<dbReference type="Pfam" id="PF13458">
    <property type="entry name" value="Peripla_BP_6"/>
    <property type="match status" value="1"/>
</dbReference>
<accession>A0A0C2YTP9</accession>
<keyword evidence="2" id="KW-0732">Signal</keyword>
<dbReference type="OrthoDB" id="7318060at2"/>